<dbReference type="SUPFAM" id="SSF52200">
    <property type="entry name" value="Toll/Interleukin receptor TIR domain"/>
    <property type="match status" value="1"/>
</dbReference>
<keyword evidence="10" id="KW-0325">Glycoprotein</keyword>
<keyword evidence="7 11" id="KW-1133">Transmembrane helix</keyword>
<evidence type="ECO:0000256" key="6">
    <source>
        <dbReference type="ARBA" id="ARBA00022737"/>
    </source>
</evidence>
<dbReference type="Gene3D" id="3.40.50.10140">
    <property type="entry name" value="Toll/interleukin-1 receptor homology (TIR) domain"/>
    <property type="match status" value="1"/>
</dbReference>
<comment type="similarity">
    <text evidence="2">Belongs to the Toll-like receptor family.</text>
</comment>
<evidence type="ECO:0000256" key="9">
    <source>
        <dbReference type="ARBA" id="ARBA00023170"/>
    </source>
</evidence>
<evidence type="ECO:0000313" key="15">
    <source>
        <dbReference type="Proteomes" id="UP000245119"/>
    </source>
</evidence>
<dbReference type="SMART" id="SM00369">
    <property type="entry name" value="LRR_TYP"/>
    <property type="match status" value="17"/>
</dbReference>
<evidence type="ECO:0000256" key="4">
    <source>
        <dbReference type="ARBA" id="ARBA00022692"/>
    </source>
</evidence>
<dbReference type="SMART" id="SM00082">
    <property type="entry name" value="LRRCT"/>
    <property type="match status" value="1"/>
</dbReference>
<dbReference type="AlphaFoldDB" id="A0A2T7NI39"/>
<keyword evidence="15" id="KW-1185">Reference proteome</keyword>
<evidence type="ECO:0000256" key="3">
    <source>
        <dbReference type="ARBA" id="ARBA00022614"/>
    </source>
</evidence>
<evidence type="ECO:0000256" key="8">
    <source>
        <dbReference type="ARBA" id="ARBA00023136"/>
    </source>
</evidence>
<dbReference type="SMART" id="SM00365">
    <property type="entry name" value="LRR_SD22"/>
    <property type="match status" value="8"/>
</dbReference>
<evidence type="ECO:0000256" key="7">
    <source>
        <dbReference type="ARBA" id="ARBA00022989"/>
    </source>
</evidence>
<dbReference type="Gene3D" id="3.80.10.10">
    <property type="entry name" value="Ribonuclease Inhibitor"/>
    <property type="match status" value="4"/>
</dbReference>
<evidence type="ECO:0000256" key="5">
    <source>
        <dbReference type="ARBA" id="ARBA00022729"/>
    </source>
</evidence>
<dbReference type="InterPro" id="IPR000483">
    <property type="entry name" value="Cys-rich_flank_reg_C"/>
</dbReference>
<dbReference type="Pfam" id="PF01462">
    <property type="entry name" value="LRRNT"/>
    <property type="match status" value="1"/>
</dbReference>
<dbReference type="InterPro" id="IPR000372">
    <property type="entry name" value="LRRNT"/>
</dbReference>
<comment type="subcellular location">
    <subcellularLocation>
        <location evidence="1">Membrane</location>
        <topology evidence="1">Single-pass type I membrane protein</topology>
    </subcellularLocation>
</comment>
<dbReference type="Pfam" id="PF00560">
    <property type="entry name" value="LRR_1"/>
    <property type="match status" value="1"/>
</dbReference>
<dbReference type="SUPFAM" id="SSF52058">
    <property type="entry name" value="L domain-like"/>
    <property type="match status" value="2"/>
</dbReference>
<evidence type="ECO:0000259" key="13">
    <source>
        <dbReference type="PROSITE" id="PS50104"/>
    </source>
</evidence>
<dbReference type="PANTHER" id="PTHR24365:SF530">
    <property type="entry name" value="MSTPROX-RELATED"/>
    <property type="match status" value="1"/>
</dbReference>
<dbReference type="FunFam" id="3.80.10.10:FF:000082">
    <property type="entry name" value="Leucine-rich repeat-containing 24"/>
    <property type="match status" value="1"/>
</dbReference>
<dbReference type="GO" id="GO:0005886">
    <property type="term" value="C:plasma membrane"/>
    <property type="evidence" value="ECO:0007669"/>
    <property type="project" value="TreeGrafter"/>
</dbReference>
<sequence length="866" mass="97998">MLLLILLMVIQAWPLLLTFDQQHDGNSTCPFPCFCNKMLTTVNCDGKRLTKIPTDLPQQVVNLSLDHNLIATLDKAALANLSNLNTVFLRNNPLRQIDPLAFQNLPQLKSLYLTNGRIQQLHPDVFQGAESLTYLSLGANNLTLMPELRRLTNLTTLDLNANQIENGTVPTSYGTMTHLNKLVLSLNKIPRLTSDSFKALAGGRLRALEITRNQIQEISSEAMQPLTSLQSLKIGYNAIDGSQLQNLFLGMQNFTNLESVDIRQIQLDGSIPSKTFSLLAALPLRVIIFKNNRINVIPDQTFANLPKLTQLDLSACQIQNVSSSAFEGLPALQILFLGDNQQITSVPQNLPASLQKLYLQGNNIQKLQGQVLAPLVNLRELYLSNNNMNEVASDSFLGLSNLRILHLNDNKLSYFPKDFFYPLSSLETLILKNNNMKTFDKSEGVFDYLTTLTTLDLSSNQCSFMGFRDLTALESLHILYLQNNNLRGVFANDVGGQFLSGQRKLQTLLLSNNSLDVINDLAFRNLFQLEKLDLSNNHLSSWGPGLFTTPGRNLQKLDLSNNQIALINQTSVKDLQLLKMLNLSLNPFACTCDLRWFRSWLDNTTVPVPGWQTYKCASPPEWNGKSLVSFTAQKIKCESYLWYYVGGFSALVFVITLVICGVTYRQRWFLRFRMHRAKKAVKRAIKGQDRRHRDYQAIPGEDKKYDFFLFHSKEDTQWVRENILPVLDNGEIEGGHGQRYTGRFSLYFGERDGHCGKSEVANIDDNLEACRAALVVLTPNLVKDPLCDPVLHLIIQQQYEGQISKINVIKHGKLEAEHVPKSLRMMMQNNDFQEWYSLARPQDDFLEQVNDRLARSLLPPRDTIQA</sequence>
<keyword evidence="6" id="KW-0677">Repeat</keyword>
<dbReference type="InterPro" id="IPR032675">
    <property type="entry name" value="LRR_dom_sf"/>
</dbReference>
<name>A0A2T7NI39_POMCA</name>
<comment type="caution">
    <text evidence="14">The sequence shown here is derived from an EMBL/GenBank/DDBJ whole genome shotgun (WGS) entry which is preliminary data.</text>
</comment>
<feature type="transmembrane region" description="Helical" evidence="11">
    <location>
        <begin position="641"/>
        <end position="664"/>
    </location>
</feature>
<dbReference type="PROSITE" id="PS51450">
    <property type="entry name" value="LRR"/>
    <property type="match status" value="7"/>
</dbReference>
<dbReference type="STRING" id="400727.A0A2T7NI39"/>
<dbReference type="InterPro" id="IPR000157">
    <property type="entry name" value="TIR_dom"/>
</dbReference>
<dbReference type="Pfam" id="PF01582">
    <property type="entry name" value="TIR"/>
    <property type="match status" value="1"/>
</dbReference>
<keyword evidence="4 11" id="KW-0812">Transmembrane</keyword>
<dbReference type="PANTHER" id="PTHR24365">
    <property type="entry name" value="TOLL-LIKE RECEPTOR"/>
    <property type="match status" value="1"/>
</dbReference>
<keyword evidence="5 12" id="KW-0732">Signal</keyword>
<organism evidence="14 15">
    <name type="scientific">Pomacea canaliculata</name>
    <name type="common">Golden apple snail</name>
    <dbReference type="NCBI Taxonomy" id="400727"/>
    <lineage>
        <taxon>Eukaryota</taxon>
        <taxon>Metazoa</taxon>
        <taxon>Spiralia</taxon>
        <taxon>Lophotrochozoa</taxon>
        <taxon>Mollusca</taxon>
        <taxon>Gastropoda</taxon>
        <taxon>Caenogastropoda</taxon>
        <taxon>Architaenioglossa</taxon>
        <taxon>Ampullarioidea</taxon>
        <taxon>Ampullariidae</taxon>
        <taxon>Pomacea</taxon>
    </lineage>
</organism>
<feature type="chain" id="PRO_5015717643" description="TIR domain-containing protein" evidence="12">
    <location>
        <begin position="19"/>
        <end position="866"/>
    </location>
</feature>
<evidence type="ECO:0000313" key="14">
    <source>
        <dbReference type="EMBL" id="PVD20839.1"/>
    </source>
</evidence>
<dbReference type="Proteomes" id="UP000245119">
    <property type="component" value="Linkage Group LG12"/>
</dbReference>
<dbReference type="InterPro" id="IPR003591">
    <property type="entry name" value="Leu-rich_rpt_typical-subtyp"/>
</dbReference>
<keyword evidence="3" id="KW-0433">Leucine-rich repeat</keyword>
<dbReference type="InterPro" id="IPR017241">
    <property type="entry name" value="Toll-like_receptor"/>
</dbReference>
<keyword evidence="8 11" id="KW-0472">Membrane</keyword>
<feature type="domain" description="TIR" evidence="13">
    <location>
        <begin position="703"/>
        <end position="857"/>
    </location>
</feature>
<evidence type="ECO:0000256" key="1">
    <source>
        <dbReference type="ARBA" id="ARBA00004479"/>
    </source>
</evidence>
<dbReference type="GO" id="GO:0004888">
    <property type="term" value="F:transmembrane signaling receptor activity"/>
    <property type="evidence" value="ECO:0007669"/>
    <property type="project" value="InterPro"/>
</dbReference>
<proteinExistence type="inferred from homology"/>
<dbReference type="EMBL" id="PZQS01000012">
    <property type="protein sequence ID" value="PVD20839.1"/>
    <property type="molecule type" value="Genomic_DNA"/>
</dbReference>
<dbReference type="GO" id="GO:0006955">
    <property type="term" value="P:immune response"/>
    <property type="evidence" value="ECO:0007669"/>
    <property type="project" value="InterPro"/>
</dbReference>
<dbReference type="Pfam" id="PF13855">
    <property type="entry name" value="LRR_8"/>
    <property type="match status" value="5"/>
</dbReference>
<reference evidence="14 15" key="1">
    <citation type="submission" date="2018-04" db="EMBL/GenBank/DDBJ databases">
        <title>The genome of golden apple snail Pomacea canaliculata provides insight into stress tolerance and invasive adaptation.</title>
        <authorList>
            <person name="Liu C."/>
            <person name="Liu B."/>
            <person name="Ren Y."/>
            <person name="Zhang Y."/>
            <person name="Wang H."/>
            <person name="Li S."/>
            <person name="Jiang F."/>
            <person name="Yin L."/>
            <person name="Zhang G."/>
            <person name="Qian W."/>
            <person name="Fan W."/>
        </authorList>
    </citation>
    <scope>NUCLEOTIDE SEQUENCE [LARGE SCALE GENOMIC DNA]</scope>
    <source>
        <strain evidence="14">SZHN2017</strain>
        <tissue evidence="14">Muscle</tissue>
    </source>
</reference>
<dbReference type="PIRSF" id="PIRSF037595">
    <property type="entry name" value="Toll-like_receptor"/>
    <property type="match status" value="1"/>
</dbReference>
<dbReference type="PROSITE" id="PS50104">
    <property type="entry name" value="TIR"/>
    <property type="match status" value="1"/>
</dbReference>
<gene>
    <name evidence="14" type="ORF">C0Q70_19000</name>
</gene>
<dbReference type="SMART" id="SM00013">
    <property type="entry name" value="LRRNT"/>
    <property type="match status" value="1"/>
</dbReference>
<dbReference type="InterPro" id="IPR001611">
    <property type="entry name" value="Leu-rich_rpt"/>
</dbReference>
<dbReference type="GO" id="GO:0002224">
    <property type="term" value="P:toll-like receptor signaling pathway"/>
    <property type="evidence" value="ECO:0007669"/>
    <property type="project" value="InterPro"/>
</dbReference>
<dbReference type="InterPro" id="IPR035897">
    <property type="entry name" value="Toll_tir_struct_dom_sf"/>
</dbReference>
<evidence type="ECO:0000256" key="12">
    <source>
        <dbReference type="SAM" id="SignalP"/>
    </source>
</evidence>
<accession>A0A2T7NI39</accession>
<evidence type="ECO:0000256" key="2">
    <source>
        <dbReference type="ARBA" id="ARBA00009634"/>
    </source>
</evidence>
<keyword evidence="9" id="KW-0675">Receptor</keyword>
<evidence type="ECO:0000256" key="11">
    <source>
        <dbReference type="SAM" id="Phobius"/>
    </source>
</evidence>
<feature type="signal peptide" evidence="12">
    <location>
        <begin position="1"/>
        <end position="18"/>
    </location>
</feature>
<evidence type="ECO:0000256" key="10">
    <source>
        <dbReference type="ARBA" id="ARBA00023180"/>
    </source>
</evidence>
<protein>
    <recommendedName>
        <fullName evidence="13">TIR domain-containing protein</fullName>
    </recommendedName>
</protein>
<dbReference type="OrthoDB" id="6240959at2759"/>